<keyword evidence="7 9" id="KW-0472">Membrane</keyword>
<evidence type="ECO:0000313" key="11">
    <source>
        <dbReference type="EMBL" id="NYB75063.1"/>
    </source>
</evidence>
<dbReference type="PANTHER" id="PTHR35011:SF2">
    <property type="entry name" value="2,3-DIKETO-L-GULONATE TRAP TRANSPORTER SMALL PERMEASE PROTEIN YIAM"/>
    <property type="match status" value="1"/>
</dbReference>
<evidence type="ECO:0000256" key="1">
    <source>
        <dbReference type="ARBA" id="ARBA00004429"/>
    </source>
</evidence>
<dbReference type="InterPro" id="IPR007387">
    <property type="entry name" value="TRAP_DctQ"/>
</dbReference>
<evidence type="ECO:0000256" key="3">
    <source>
        <dbReference type="ARBA" id="ARBA00022475"/>
    </source>
</evidence>
<dbReference type="PANTHER" id="PTHR35011">
    <property type="entry name" value="2,3-DIKETO-L-GULONATE TRAP TRANSPORTER SMALL PERMEASE PROTEIN YIAM"/>
    <property type="match status" value="1"/>
</dbReference>
<evidence type="ECO:0000256" key="7">
    <source>
        <dbReference type="ARBA" id="ARBA00023136"/>
    </source>
</evidence>
<feature type="transmembrane region" description="Helical" evidence="9">
    <location>
        <begin position="89"/>
        <end position="110"/>
    </location>
</feature>
<evidence type="ECO:0000256" key="8">
    <source>
        <dbReference type="ARBA" id="ARBA00038436"/>
    </source>
</evidence>
<dbReference type="GO" id="GO:0015740">
    <property type="term" value="P:C4-dicarboxylate transport"/>
    <property type="evidence" value="ECO:0007669"/>
    <property type="project" value="TreeGrafter"/>
</dbReference>
<keyword evidence="12" id="KW-1185">Reference proteome</keyword>
<dbReference type="Proteomes" id="UP000611629">
    <property type="component" value="Unassembled WGS sequence"/>
</dbReference>
<evidence type="ECO:0000313" key="12">
    <source>
        <dbReference type="Proteomes" id="UP000611629"/>
    </source>
</evidence>
<dbReference type="GO" id="GO:0005886">
    <property type="term" value="C:plasma membrane"/>
    <property type="evidence" value="ECO:0007669"/>
    <property type="project" value="UniProtKB-SubCell"/>
</dbReference>
<comment type="caution">
    <text evidence="11">The sequence shown here is derived from an EMBL/GenBank/DDBJ whole genome shotgun (WGS) entry which is preliminary data.</text>
</comment>
<evidence type="ECO:0000256" key="9">
    <source>
        <dbReference type="SAM" id="Phobius"/>
    </source>
</evidence>
<sequence>MKVLNNINSCLNKILKFILIICFSVMTITYFSQIVLRYVFSTGFHWTEELTRYTNIALVMFGSAVISGNRSHINVSVLETIIPQKYVKWAYLLQQLLTIAFFGAAIFYGFDMMKLAGTQVSTNLRISMKIVYGIFPAAFIIMVFQVIVYILNNIFELEKRRGAL</sequence>
<keyword evidence="2" id="KW-0813">Transport</keyword>
<keyword evidence="3" id="KW-1003">Cell membrane</keyword>
<feature type="transmembrane region" description="Helical" evidence="9">
    <location>
        <begin position="130"/>
        <end position="151"/>
    </location>
</feature>
<reference evidence="11" key="1">
    <citation type="submission" date="2020-07" db="EMBL/GenBank/DDBJ databases">
        <title>Genomic analysis of a strain of Sedimentibacter Hydroxybenzoicus DSM7310.</title>
        <authorList>
            <person name="Ma S."/>
        </authorList>
    </citation>
    <scope>NUCLEOTIDE SEQUENCE</scope>
    <source>
        <strain evidence="11">DSM 7310</strain>
    </source>
</reference>
<evidence type="ECO:0000256" key="6">
    <source>
        <dbReference type="ARBA" id="ARBA00022989"/>
    </source>
</evidence>
<feature type="transmembrane region" description="Helical" evidence="9">
    <location>
        <begin position="52"/>
        <end position="68"/>
    </location>
</feature>
<feature type="transmembrane region" description="Helical" evidence="9">
    <location>
        <begin position="17"/>
        <end position="40"/>
    </location>
</feature>
<evidence type="ECO:0000256" key="4">
    <source>
        <dbReference type="ARBA" id="ARBA00022519"/>
    </source>
</evidence>
<name>A0A974BKY2_SEDHY</name>
<dbReference type="RefSeq" id="WP_179238766.1">
    <property type="nucleotide sequence ID" value="NZ_JACBNQ010000016.1"/>
</dbReference>
<keyword evidence="6 9" id="KW-1133">Transmembrane helix</keyword>
<dbReference type="InterPro" id="IPR055348">
    <property type="entry name" value="DctQ"/>
</dbReference>
<evidence type="ECO:0000259" key="10">
    <source>
        <dbReference type="Pfam" id="PF04290"/>
    </source>
</evidence>
<organism evidence="11 12">
    <name type="scientific">Sedimentibacter hydroxybenzoicus DSM 7310</name>
    <dbReference type="NCBI Taxonomy" id="1123245"/>
    <lineage>
        <taxon>Bacteria</taxon>
        <taxon>Bacillati</taxon>
        <taxon>Bacillota</taxon>
        <taxon>Tissierellia</taxon>
        <taxon>Sedimentibacter</taxon>
    </lineage>
</organism>
<comment type="similarity">
    <text evidence="8">Belongs to the TRAP transporter small permease family.</text>
</comment>
<gene>
    <name evidence="11" type="ORF">HZF24_13020</name>
</gene>
<proteinExistence type="inferred from homology"/>
<protein>
    <submittedName>
        <fullName evidence="11">TRAP transporter small permease</fullName>
    </submittedName>
</protein>
<dbReference type="EMBL" id="JACBNQ010000016">
    <property type="protein sequence ID" value="NYB75063.1"/>
    <property type="molecule type" value="Genomic_DNA"/>
</dbReference>
<keyword evidence="4" id="KW-0997">Cell inner membrane</keyword>
<comment type="subcellular location">
    <subcellularLocation>
        <location evidence="1">Cell inner membrane</location>
        <topology evidence="1">Multi-pass membrane protein</topology>
    </subcellularLocation>
</comment>
<dbReference type="AlphaFoldDB" id="A0A974BKY2"/>
<keyword evidence="5 9" id="KW-0812">Transmembrane</keyword>
<dbReference type="Pfam" id="PF04290">
    <property type="entry name" value="DctQ"/>
    <property type="match status" value="1"/>
</dbReference>
<dbReference type="GO" id="GO:0022857">
    <property type="term" value="F:transmembrane transporter activity"/>
    <property type="evidence" value="ECO:0007669"/>
    <property type="project" value="TreeGrafter"/>
</dbReference>
<evidence type="ECO:0000256" key="2">
    <source>
        <dbReference type="ARBA" id="ARBA00022448"/>
    </source>
</evidence>
<accession>A0A974BKY2</accession>
<feature type="domain" description="Tripartite ATP-independent periplasmic transporters DctQ component" evidence="10">
    <location>
        <begin position="26"/>
        <end position="153"/>
    </location>
</feature>
<evidence type="ECO:0000256" key="5">
    <source>
        <dbReference type="ARBA" id="ARBA00022692"/>
    </source>
</evidence>